<evidence type="ECO:0000256" key="6">
    <source>
        <dbReference type="ARBA" id="ARBA00013025"/>
    </source>
</evidence>
<evidence type="ECO:0000256" key="21">
    <source>
        <dbReference type="PIRNR" id="PIRNR001563"/>
    </source>
</evidence>
<evidence type="ECO:0000256" key="2">
    <source>
        <dbReference type="ARBA" id="ARBA00004799"/>
    </source>
</evidence>
<keyword evidence="12" id="KW-0460">Magnesium</keyword>
<evidence type="ECO:0000313" key="25">
    <source>
        <dbReference type="Proteomes" id="UP000626148"/>
    </source>
</evidence>
<keyword evidence="13" id="KW-0289">Folate biosynthesis</keyword>
<reference evidence="24" key="1">
    <citation type="journal article" date="2014" name="Int. J. Syst. Evol. Microbiol.">
        <title>Complete genome sequence of Corynebacterium casei LMG S-19264T (=DSM 44701T), isolated from a smear-ripened cheese.</title>
        <authorList>
            <consortium name="US DOE Joint Genome Institute (JGI-PGF)"/>
            <person name="Walter F."/>
            <person name="Albersmeier A."/>
            <person name="Kalinowski J."/>
            <person name="Ruckert C."/>
        </authorList>
    </citation>
    <scope>NUCLEOTIDE SEQUENCE</scope>
    <source>
        <strain evidence="24">KCTC 22169</strain>
    </source>
</reference>
<dbReference type="Proteomes" id="UP000626148">
    <property type="component" value="Unassembled WGS sequence"/>
</dbReference>
<dbReference type="SUPFAM" id="SSF53244">
    <property type="entry name" value="MurD-like peptide ligases, peptide-binding domain"/>
    <property type="match status" value="1"/>
</dbReference>
<keyword evidence="8 21" id="KW-0436">Ligase</keyword>
<dbReference type="Pfam" id="PF02875">
    <property type="entry name" value="Mur_ligase_C"/>
    <property type="match status" value="1"/>
</dbReference>
<dbReference type="GO" id="GO:0005524">
    <property type="term" value="F:ATP binding"/>
    <property type="evidence" value="ECO:0007669"/>
    <property type="project" value="UniProtKB-KW"/>
</dbReference>
<evidence type="ECO:0000256" key="16">
    <source>
        <dbReference type="ARBA" id="ARBA00032510"/>
    </source>
</evidence>
<evidence type="ECO:0000259" key="22">
    <source>
        <dbReference type="Pfam" id="PF02875"/>
    </source>
</evidence>
<dbReference type="AlphaFoldDB" id="A0A918NHZ7"/>
<evidence type="ECO:0000256" key="11">
    <source>
        <dbReference type="ARBA" id="ARBA00022840"/>
    </source>
</evidence>
<reference evidence="24" key="2">
    <citation type="submission" date="2020-09" db="EMBL/GenBank/DDBJ databases">
        <authorList>
            <person name="Sun Q."/>
            <person name="Kim S."/>
        </authorList>
    </citation>
    <scope>NUCLEOTIDE SEQUENCE</scope>
    <source>
        <strain evidence="24">KCTC 22169</strain>
    </source>
</reference>
<keyword evidence="9" id="KW-0479">Metal-binding</keyword>
<evidence type="ECO:0000259" key="23">
    <source>
        <dbReference type="Pfam" id="PF08245"/>
    </source>
</evidence>
<name>A0A918NHZ7_9GAMM</name>
<dbReference type="NCBIfam" id="TIGR01499">
    <property type="entry name" value="folC"/>
    <property type="match status" value="1"/>
</dbReference>
<evidence type="ECO:0000256" key="12">
    <source>
        <dbReference type="ARBA" id="ARBA00022842"/>
    </source>
</evidence>
<dbReference type="InterPro" id="IPR004101">
    <property type="entry name" value="Mur_ligase_C"/>
</dbReference>
<dbReference type="Gene3D" id="3.90.190.20">
    <property type="entry name" value="Mur ligase, C-terminal domain"/>
    <property type="match status" value="1"/>
</dbReference>
<comment type="pathway">
    <text evidence="3">Cofactor biosynthesis; tetrahydrofolylpolyglutamate biosynthesis.</text>
</comment>
<evidence type="ECO:0000256" key="3">
    <source>
        <dbReference type="ARBA" id="ARBA00005150"/>
    </source>
</evidence>
<evidence type="ECO:0000256" key="19">
    <source>
        <dbReference type="ARBA" id="ARBA00049035"/>
    </source>
</evidence>
<proteinExistence type="inferred from homology"/>
<dbReference type="PIRSF" id="PIRSF001563">
    <property type="entry name" value="Folylpolyglu_synth"/>
    <property type="match status" value="1"/>
</dbReference>
<comment type="catalytic activity">
    <reaction evidence="19">
        <text>(6R)-5,10-methylenetetrahydrofolyl-(gamma-L-Glu)(n) + L-glutamate + ATP = (6R)-5,10-methylenetetrahydrofolyl-(gamma-L-Glu)(n+1) + ADP + phosphate + H(+)</text>
        <dbReference type="Rhea" id="RHEA:51912"/>
        <dbReference type="Rhea" id="RHEA-COMP:13257"/>
        <dbReference type="Rhea" id="RHEA-COMP:13258"/>
        <dbReference type="ChEBI" id="CHEBI:15378"/>
        <dbReference type="ChEBI" id="CHEBI:29985"/>
        <dbReference type="ChEBI" id="CHEBI:30616"/>
        <dbReference type="ChEBI" id="CHEBI:43474"/>
        <dbReference type="ChEBI" id="CHEBI:136572"/>
        <dbReference type="ChEBI" id="CHEBI:456216"/>
        <dbReference type="EC" id="6.3.2.17"/>
    </reaction>
</comment>
<evidence type="ECO:0000256" key="9">
    <source>
        <dbReference type="ARBA" id="ARBA00022723"/>
    </source>
</evidence>
<evidence type="ECO:0000313" key="24">
    <source>
        <dbReference type="EMBL" id="GGX74418.1"/>
    </source>
</evidence>
<dbReference type="EC" id="6.3.2.17" evidence="6"/>
<evidence type="ECO:0000256" key="13">
    <source>
        <dbReference type="ARBA" id="ARBA00022909"/>
    </source>
</evidence>
<keyword evidence="25" id="KW-1185">Reference proteome</keyword>
<comment type="pathway">
    <text evidence="2">Cofactor biosynthesis; tetrahydrofolate biosynthesis; 7,8-dihydrofolate from 2-amino-4-hydroxy-6-hydroxymethyl-7,8-dihydropteridine diphosphate and 4-aminobenzoate: step 2/2.</text>
</comment>
<evidence type="ECO:0000256" key="7">
    <source>
        <dbReference type="ARBA" id="ARBA00019357"/>
    </source>
</evidence>
<dbReference type="GO" id="GO:0046872">
    <property type="term" value="F:metal ion binding"/>
    <property type="evidence" value="ECO:0007669"/>
    <property type="project" value="UniProtKB-KW"/>
</dbReference>
<dbReference type="PANTHER" id="PTHR11136:SF0">
    <property type="entry name" value="DIHYDROFOLATE SYNTHETASE-RELATED"/>
    <property type="match status" value="1"/>
</dbReference>
<comment type="catalytic activity">
    <reaction evidence="18">
        <text>10-formyltetrahydrofolyl-(gamma-L-Glu)(n) + L-glutamate + ATP = 10-formyltetrahydrofolyl-(gamma-L-Glu)(n+1) + ADP + phosphate + H(+)</text>
        <dbReference type="Rhea" id="RHEA:51904"/>
        <dbReference type="Rhea" id="RHEA-COMP:13088"/>
        <dbReference type="Rhea" id="RHEA-COMP:14300"/>
        <dbReference type="ChEBI" id="CHEBI:15378"/>
        <dbReference type="ChEBI" id="CHEBI:29985"/>
        <dbReference type="ChEBI" id="CHEBI:30616"/>
        <dbReference type="ChEBI" id="CHEBI:43474"/>
        <dbReference type="ChEBI" id="CHEBI:134413"/>
        <dbReference type="ChEBI" id="CHEBI:456216"/>
        <dbReference type="EC" id="6.3.2.17"/>
    </reaction>
</comment>
<accession>A0A918NHZ7</accession>
<organism evidence="24 25">
    <name type="scientific">Saccharospirillum salsuginis</name>
    <dbReference type="NCBI Taxonomy" id="418750"/>
    <lineage>
        <taxon>Bacteria</taxon>
        <taxon>Pseudomonadati</taxon>
        <taxon>Pseudomonadota</taxon>
        <taxon>Gammaproteobacteria</taxon>
        <taxon>Oceanospirillales</taxon>
        <taxon>Saccharospirillaceae</taxon>
        <taxon>Saccharospirillum</taxon>
    </lineage>
</organism>
<feature type="domain" description="Mur ligase C-terminal" evidence="22">
    <location>
        <begin position="286"/>
        <end position="400"/>
    </location>
</feature>
<dbReference type="PANTHER" id="PTHR11136">
    <property type="entry name" value="FOLYLPOLYGLUTAMATE SYNTHASE-RELATED"/>
    <property type="match status" value="1"/>
</dbReference>
<dbReference type="EC" id="6.3.2.12" evidence="5"/>
<comment type="similarity">
    <text evidence="4 21">Belongs to the folylpolyglutamate synthase family.</text>
</comment>
<evidence type="ECO:0000256" key="10">
    <source>
        <dbReference type="ARBA" id="ARBA00022741"/>
    </source>
</evidence>
<evidence type="ECO:0000256" key="20">
    <source>
        <dbReference type="ARBA" id="ARBA00049161"/>
    </source>
</evidence>
<sequence length="411" mass="45001">MPRQPERTLDDWLAYLERIHGQAIDLGLDRLARVAQHLDLPLNRDGRDRPFVITVAGTNGKGSTCETLRQLGLAAGARVGLYSSPHLHRFNERVVIDRAPVSDEDLIRAFEQVEQARGDISLTYFEFTTLAAFVVFQQADLDLWVLEVGLGGRLDAVNLVDCDVAVVTTVDRDHQAFLGDDINIIGREKAGIFRPGQPAVLGSPDLPETVFQAAENLNCPLYRFGDEHGLSDDALRWRGGTLDRGRITASVPLQNQATALQAFSFTPFTLTSDQTLAALNRVQLPGRLQTLYRGDQRIVLDVGHNPHAARYLADRLKGESWRIVLAMLADKDIPGVVDALTPIAETWFLANLDVPRGLDARTLRDRATLTGAQCYDSVAAAIDAACADPDGRPILICGSFFTVSEALDALA</sequence>
<dbReference type="InterPro" id="IPR013221">
    <property type="entry name" value="Mur_ligase_cen"/>
</dbReference>
<dbReference type="SUPFAM" id="SSF53623">
    <property type="entry name" value="MurD-like peptide ligases, catalytic domain"/>
    <property type="match status" value="1"/>
</dbReference>
<keyword evidence="11 21" id="KW-0067">ATP-binding</keyword>
<dbReference type="Gene3D" id="3.40.1190.10">
    <property type="entry name" value="Mur-like, catalytic domain"/>
    <property type="match status" value="1"/>
</dbReference>
<dbReference type="Pfam" id="PF08245">
    <property type="entry name" value="Mur_ligase_M"/>
    <property type="match status" value="1"/>
</dbReference>
<keyword evidence="10 21" id="KW-0547">Nucleotide-binding</keyword>
<comment type="function">
    <text evidence="1">Functions in two distinct reactions of the de novo folate biosynthetic pathway. Catalyzes the addition of a glutamate residue to dihydropteroate (7,8-dihydropteroate or H2Pte) to form dihydrofolate (7,8-dihydrofolate monoglutamate or H2Pte-Glu). Also catalyzes successive additions of L-glutamate to tetrahydrofolate or 10-formyltetrahydrofolate or 5,10-methylenetetrahydrofolate, leading to folylpolyglutamate derivatives.</text>
</comment>
<gene>
    <name evidence="24" type="ORF">GCM10007392_47240</name>
</gene>
<dbReference type="GO" id="GO:0046656">
    <property type="term" value="P:folic acid biosynthetic process"/>
    <property type="evidence" value="ECO:0007669"/>
    <property type="project" value="UniProtKB-KW"/>
</dbReference>
<evidence type="ECO:0000256" key="8">
    <source>
        <dbReference type="ARBA" id="ARBA00022598"/>
    </source>
</evidence>
<evidence type="ECO:0000256" key="1">
    <source>
        <dbReference type="ARBA" id="ARBA00002714"/>
    </source>
</evidence>
<comment type="caution">
    <text evidence="24">The sequence shown here is derived from an EMBL/GenBank/DDBJ whole genome shotgun (WGS) entry which is preliminary data.</text>
</comment>
<comment type="catalytic activity">
    <reaction evidence="17">
        <text>(6S)-5,6,7,8-tetrahydrofolyl-(gamma-L-Glu)(n) + L-glutamate + ATP = (6S)-5,6,7,8-tetrahydrofolyl-(gamma-L-Glu)(n+1) + ADP + phosphate + H(+)</text>
        <dbReference type="Rhea" id="RHEA:10580"/>
        <dbReference type="Rhea" id="RHEA-COMP:14738"/>
        <dbReference type="Rhea" id="RHEA-COMP:14740"/>
        <dbReference type="ChEBI" id="CHEBI:15378"/>
        <dbReference type="ChEBI" id="CHEBI:29985"/>
        <dbReference type="ChEBI" id="CHEBI:30616"/>
        <dbReference type="ChEBI" id="CHEBI:43474"/>
        <dbReference type="ChEBI" id="CHEBI:141005"/>
        <dbReference type="ChEBI" id="CHEBI:456216"/>
        <dbReference type="EC" id="6.3.2.17"/>
    </reaction>
</comment>
<feature type="domain" description="Mur ligase central" evidence="23">
    <location>
        <begin position="55"/>
        <end position="229"/>
    </location>
</feature>
<dbReference type="RefSeq" id="WP_189613497.1">
    <property type="nucleotide sequence ID" value="NZ_BMXR01000018.1"/>
</dbReference>
<evidence type="ECO:0000256" key="17">
    <source>
        <dbReference type="ARBA" id="ARBA00047493"/>
    </source>
</evidence>
<evidence type="ECO:0000256" key="5">
    <source>
        <dbReference type="ARBA" id="ARBA00013023"/>
    </source>
</evidence>
<dbReference type="GO" id="GO:0004326">
    <property type="term" value="F:tetrahydrofolylpolyglutamate synthase activity"/>
    <property type="evidence" value="ECO:0007669"/>
    <property type="project" value="UniProtKB-EC"/>
</dbReference>
<evidence type="ECO:0000256" key="14">
    <source>
        <dbReference type="ARBA" id="ARBA00030048"/>
    </source>
</evidence>
<dbReference type="GO" id="GO:0008841">
    <property type="term" value="F:dihydrofolate synthase activity"/>
    <property type="evidence" value="ECO:0007669"/>
    <property type="project" value="UniProtKB-EC"/>
</dbReference>
<dbReference type="InterPro" id="IPR036615">
    <property type="entry name" value="Mur_ligase_C_dom_sf"/>
</dbReference>
<protein>
    <recommendedName>
        <fullName evidence="7">Dihydrofolate synthase/folylpolyglutamate synthase</fullName>
        <ecNumber evidence="5">6.3.2.12</ecNumber>
        <ecNumber evidence="6">6.3.2.17</ecNumber>
    </recommendedName>
    <alternativeName>
        <fullName evidence="16">Folylpoly-gamma-glutamate synthetase-dihydrofolate synthetase</fullName>
    </alternativeName>
    <alternativeName>
        <fullName evidence="14">Folylpolyglutamate synthetase</fullName>
    </alternativeName>
    <alternativeName>
        <fullName evidence="15">Tetrahydrofolylpolyglutamate synthase</fullName>
    </alternativeName>
</protein>
<evidence type="ECO:0000256" key="18">
    <source>
        <dbReference type="ARBA" id="ARBA00047808"/>
    </source>
</evidence>
<evidence type="ECO:0000256" key="4">
    <source>
        <dbReference type="ARBA" id="ARBA00008276"/>
    </source>
</evidence>
<dbReference type="NCBIfam" id="NF008101">
    <property type="entry name" value="PRK10846.1"/>
    <property type="match status" value="1"/>
</dbReference>
<dbReference type="EMBL" id="BMXR01000018">
    <property type="protein sequence ID" value="GGX74418.1"/>
    <property type="molecule type" value="Genomic_DNA"/>
</dbReference>
<comment type="catalytic activity">
    <reaction evidence="20">
        <text>7,8-dihydropteroate + L-glutamate + ATP = 7,8-dihydrofolate + ADP + phosphate + H(+)</text>
        <dbReference type="Rhea" id="RHEA:23584"/>
        <dbReference type="ChEBI" id="CHEBI:15378"/>
        <dbReference type="ChEBI" id="CHEBI:17839"/>
        <dbReference type="ChEBI" id="CHEBI:29985"/>
        <dbReference type="ChEBI" id="CHEBI:30616"/>
        <dbReference type="ChEBI" id="CHEBI:43474"/>
        <dbReference type="ChEBI" id="CHEBI:57451"/>
        <dbReference type="ChEBI" id="CHEBI:456216"/>
        <dbReference type="EC" id="6.3.2.12"/>
    </reaction>
</comment>
<dbReference type="InterPro" id="IPR001645">
    <property type="entry name" value="Folylpolyglutamate_synth"/>
</dbReference>
<dbReference type="GO" id="GO:0005737">
    <property type="term" value="C:cytoplasm"/>
    <property type="evidence" value="ECO:0007669"/>
    <property type="project" value="TreeGrafter"/>
</dbReference>
<dbReference type="InterPro" id="IPR036565">
    <property type="entry name" value="Mur-like_cat_sf"/>
</dbReference>
<evidence type="ECO:0000256" key="15">
    <source>
        <dbReference type="ARBA" id="ARBA00030592"/>
    </source>
</evidence>